<dbReference type="Proteomes" id="UP000824120">
    <property type="component" value="Chromosome 6"/>
</dbReference>
<dbReference type="AlphaFoldDB" id="A0A9J5YLU4"/>
<comment type="caution">
    <text evidence="2">The sequence shown here is derived from an EMBL/GenBank/DDBJ whole genome shotgun (WGS) entry which is preliminary data.</text>
</comment>
<name>A0A9J5YLU4_SOLCO</name>
<evidence type="ECO:0000256" key="1">
    <source>
        <dbReference type="SAM" id="MobiDB-lite"/>
    </source>
</evidence>
<feature type="compositionally biased region" description="Polar residues" evidence="1">
    <location>
        <begin position="88"/>
        <end position="98"/>
    </location>
</feature>
<protein>
    <submittedName>
        <fullName evidence="2">Uncharacterized protein</fullName>
    </submittedName>
</protein>
<feature type="region of interest" description="Disordered" evidence="1">
    <location>
        <begin position="76"/>
        <end position="98"/>
    </location>
</feature>
<organism evidence="2 3">
    <name type="scientific">Solanum commersonii</name>
    <name type="common">Commerson's wild potato</name>
    <name type="synonym">Commerson's nightshade</name>
    <dbReference type="NCBI Taxonomy" id="4109"/>
    <lineage>
        <taxon>Eukaryota</taxon>
        <taxon>Viridiplantae</taxon>
        <taxon>Streptophyta</taxon>
        <taxon>Embryophyta</taxon>
        <taxon>Tracheophyta</taxon>
        <taxon>Spermatophyta</taxon>
        <taxon>Magnoliopsida</taxon>
        <taxon>eudicotyledons</taxon>
        <taxon>Gunneridae</taxon>
        <taxon>Pentapetalae</taxon>
        <taxon>asterids</taxon>
        <taxon>lamiids</taxon>
        <taxon>Solanales</taxon>
        <taxon>Solanaceae</taxon>
        <taxon>Solanoideae</taxon>
        <taxon>Solaneae</taxon>
        <taxon>Solanum</taxon>
    </lineage>
</organism>
<evidence type="ECO:0000313" key="3">
    <source>
        <dbReference type="Proteomes" id="UP000824120"/>
    </source>
</evidence>
<proteinExistence type="predicted"/>
<sequence>MRVIDGPLIPMMKDDEGKVIPKPKAQYEEVDYRMLAKNAKAKCIREVLEDVPCEGEYLGDPTVEQRSVVRVNLDSSCEGESMGDPSVEPSSSIGIHIN</sequence>
<keyword evidence="3" id="KW-1185">Reference proteome</keyword>
<reference evidence="2 3" key="1">
    <citation type="submission" date="2020-09" db="EMBL/GenBank/DDBJ databases">
        <title>De no assembly of potato wild relative species, Solanum commersonii.</title>
        <authorList>
            <person name="Cho K."/>
        </authorList>
    </citation>
    <scope>NUCLEOTIDE SEQUENCE [LARGE SCALE GENOMIC DNA]</scope>
    <source>
        <strain evidence="2">LZ3.2</strain>
        <tissue evidence="2">Leaf</tissue>
    </source>
</reference>
<dbReference type="EMBL" id="JACXVP010000006">
    <property type="protein sequence ID" value="KAG5600941.1"/>
    <property type="molecule type" value="Genomic_DNA"/>
</dbReference>
<gene>
    <name evidence="2" type="ORF">H5410_032311</name>
</gene>
<dbReference type="OrthoDB" id="1288219at2759"/>
<evidence type="ECO:0000313" key="2">
    <source>
        <dbReference type="EMBL" id="KAG5600941.1"/>
    </source>
</evidence>
<accession>A0A9J5YLU4</accession>